<dbReference type="PANTHER" id="PTHR48111">
    <property type="entry name" value="REGULATOR OF RPOS"/>
    <property type="match status" value="1"/>
</dbReference>
<evidence type="ECO:0000256" key="2">
    <source>
        <dbReference type="PROSITE-ProRule" id="PRU00169"/>
    </source>
</evidence>
<dbReference type="SUPFAM" id="SSF46894">
    <property type="entry name" value="C-terminal effector domain of the bipartite response regulators"/>
    <property type="match status" value="1"/>
</dbReference>
<feature type="DNA-binding region" description="OmpR/PhoB-type" evidence="3">
    <location>
        <begin position="123"/>
        <end position="221"/>
    </location>
</feature>
<dbReference type="GO" id="GO:0006355">
    <property type="term" value="P:regulation of DNA-templated transcription"/>
    <property type="evidence" value="ECO:0007669"/>
    <property type="project" value="InterPro"/>
</dbReference>
<feature type="domain" description="OmpR/PhoB-type" evidence="5">
    <location>
        <begin position="123"/>
        <end position="221"/>
    </location>
</feature>
<dbReference type="InterPro" id="IPR016032">
    <property type="entry name" value="Sig_transdc_resp-reg_C-effctor"/>
</dbReference>
<dbReference type="PANTHER" id="PTHR48111:SF36">
    <property type="entry name" value="TRANSCRIPTIONAL REGULATORY PROTEIN CUTR"/>
    <property type="match status" value="1"/>
</dbReference>
<evidence type="ECO:0000259" key="5">
    <source>
        <dbReference type="PROSITE" id="PS51755"/>
    </source>
</evidence>
<dbReference type="GO" id="GO:0000156">
    <property type="term" value="F:phosphorelay response regulator activity"/>
    <property type="evidence" value="ECO:0007669"/>
    <property type="project" value="TreeGrafter"/>
</dbReference>
<feature type="domain" description="Response regulatory" evidence="4">
    <location>
        <begin position="2"/>
        <end position="116"/>
    </location>
</feature>
<dbReference type="GO" id="GO:0032993">
    <property type="term" value="C:protein-DNA complex"/>
    <property type="evidence" value="ECO:0007669"/>
    <property type="project" value="TreeGrafter"/>
</dbReference>
<dbReference type="InterPro" id="IPR039420">
    <property type="entry name" value="WalR-like"/>
</dbReference>
<dbReference type="CDD" id="cd00383">
    <property type="entry name" value="trans_reg_C"/>
    <property type="match status" value="1"/>
</dbReference>
<dbReference type="Proteomes" id="UP000548582">
    <property type="component" value="Unassembled WGS sequence"/>
</dbReference>
<dbReference type="InterPro" id="IPR001789">
    <property type="entry name" value="Sig_transdc_resp-reg_receiver"/>
</dbReference>
<feature type="modified residue" description="4-aspartylphosphate" evidence="2">
    <location>
        <position position="51"/>
    </location>
</feature>
<dbReference type="GO" id="GO:0000976">
    <property type="term" value="F:transcription cis-regulatory region binding"/>
    <property type="evidence" value="ECO:0007669"/>
    <property type="project" value="TreeGrafter"/>
</dbReference>
<dbReference type="PROSITE" id="PS51755">
    <property type="entry name" value="OMPR_PHOB"/>
    <property type="match status" value="1"/>
</dbReference>
<dbReference type="Pfam" id="PF00486">
    <property type="entry name" value="Trans_reg_C"/>
    <property type="match status" value="1"/>
</dbReference>
<dbReference type="Gene3D" id="3.40.50.2300">
    <property type="match status" value="1"/>
</dbReference>
<protein>
    <submittedName>
        <fullName evidence="6">Response regulator transcription factor</fullName>
    </submittedName>
</protein>
<evidence type="ECO:0000313" key="7">
    <source>
        <dbReference type="Proteomes" id="UP000548582"/>
    </source>
</evidence>
<reference evidence="6 7" key="1">
    <citation type="submission" date="2020-03" db="EMBL/GenBank/DDBJ databases">
        <authorList>
            <person name="Sun Q."/>
        </authorList>
    </citation>
    <scope>NUCLEOTIDE SEQUENCE [LARGE SCALE GENOMIC DNA]</scope>
    <source>
        <strain evidence="6 7">JC162</strain>
    </source>
</reference>
<keyword evidence="2" id="KW-0597">Phosphoprotein</keyword>
<evidence type="ECO:0000259" key="4">
    <source>
        <dbReference type="PROSITE" id="PS50110"/>
    </source>
</evidence>
<name>A0A848EM17_9PROT</name>
<dbReference type="EMBL" id="JABBKX010000015">
    <property type="protein sequence ID" value="NMJ44378.1"/>
    <property type="molecule type" value="Genomic_DNA"/>
</dbReference>
<proteinExistence type="predicted"/>
<dbReference type="RefSeq" id="WP_170056556.1">
    <property type="nucleotide sequence ID" value="NZ_JABBKX010000015.1"/>
</dbReference>
<dbReference type="Gene3D" id="1.10.10.10">
    <property type="entry name" value="Winged helix-like DNA-binding domain superfamily/Winged helix DNA-binding domain"/>
    <property type="match status" value="1"/>
</dbReference>
<organism evidence="6 7">
    <name type="scientific">Neoroseomonas marina</name>
    <dbReference type="NCBI Taxonomy" id="1232220"/>
    <lineage>
        <taxon>Bacteria</taxon>
        <taxon>Pseudomonadati</taxon>
        <taxon>Pseudomonadota</taxon>
        <taxon>Alphaproteobacteria</taxon>
        <taxon>Acetobacterales</taxon>
        <taxon>Acetobacteraceae</taxon>
        <taxon>Neoroseomonas</taxon>
    </lineage>
</organism>
<keyword evidence="1 3" id="KW-0238">DNA-binding</keyword>
<dbReference type="Pfam" id="PF00072">
    <property type="entry name" value="Response_reg"/>
    <property type="match status" value="1"/>
</dbReference>
<evidence type="ECO:0000256" key="3">
    <source>
        <dbReference type="PROSITE-ProRule" id="PRU01091"/>
    </source>
</evidence>
<dbReference type="GO" id="GO:0005829">
    <property type="term" value="C:cytosol"/>
    <property type="evidence" value="ECO:0007669"/>
    <property type="project" value="TreeGrafter"/>
</dbReference>
<gene>
    <name evidence="6" type="ORF">GWK16_24240</name>
</gene>
<dbReference type="PROSITE" id="PS50110">
    <property type="entry name" value="RESPONSE_REGULATORY"/>
    <property type="match status" value="1"/>
</dbReference>
<dbReference type="InterPro" id="IPR001867">
    <property type="entry name" value="OmpR/PhoB-type_DNA-bd"/>
</dbReference>
<dbReference type="InterPro" id="IPR011006">
    <property type="entry name" value="CheY-like_superfamily"/>
</dbReference>
<keyword evidence="7" id="KW-1185">Reference proteome</keyword>
<comment type="caution">
    <text evidence="6">The sequence shown here is derived from an EMBL/GenBank/DDBJ whole genome shotgun (WGS) entry which is preliminary data.</text>
</comment>
<dbReference type="InterPro" id="IPR036388">
    <property type="entry name" value="WH-like_DNA-bd_sf"/>
</dbReference>
<evidence type="ECO:0000313" key="6">
    <source>
        <dbReference type="EMBL" id="NMJ44378.1"/>
    </source>
</evidence>
<dbReference type="AlphaFoldDB" id="A0A848EM17"/>
<sequence length="230" mass="24551">MRVLIVEDSERLRDLLAEGLRRAGWESEGVGTLEEAEAAAMTGDYDVVLLDRGLPDGDGLDLVRQLRTRPGAPPVLIMTARGTVQEICQGLDLGADDYAVKPVTLAEIVSRLKALQRRGSRDVTPLTLGALSFDPVSRALSVGGAPFDPPPRERTLLEALLRSVPRPVAKQTLEGRLAGIDRVLQPNAVEVCVHRLRSRLAAAGAGVVVQTVRGLGYRLALPEDGQEGGG</sequence>
<dbReference type="SMART" id="SM00448">
    <property type="entry name" value="REC"/>
    <property type="match status" value="1"/>
</dbReference>
<accession>A0A848EM17</accession>
<dbReference type="SUPFAM" id="SSF52172">
    <property type="entry name" value="CheY-like"/>
    <property type="match status" value="1"/>
</dbReference>
<dbReference type="SMART" id="SM00862">
    <property type="entry name" value="Trans_reg_C"/>
    <property type="match status" value="1"/>
</dbReference>
<evidence type="ECO:0000256" key="1">
    <source>
        <dbReference type="ARBA" id="ARBA00023125"/>
    </source>
</evidence>